<dbReference type="AlphaFoldDB" id="A0A5N6HFY5"/>
<proteinExistence type="predicted"/>
<feature type="compositionally biased region" description="Low complexity" evidence="1">
    <location>
        <begin position="135"/>
        <end position="185"/>
    </location>
</feature>
<evidence type="ECO:0008006" key="4">
    <source>
        <dbReference type="Google" id="ProtNLM"/>
    </source>
</evidence>
<keyword evidence="2" id="KW-0732">Signal</keyword>
<evidence type="ECO:0000256" key="1">
    <source>
        <dbReference type="SAM" id="MobiDB-lite"/>
    </source>
</evidence>
<feature type="compositionally biased region" description="Polar residues" evidence="1">
    <location>
        <begin position="210"/>
        <end position="223"/>
    </location>
</feature>
<dbReference type="VEuPathDB" id="FungiDB:F9C07_2280598"/>
<dbReference type="EMBL" id="ML734553">
    <property type="protein sequence ID" value="KAB8252704.1"/>
    <property type="molecule type" value="Genomic_DNA"/>
</dbReference>
<sequence length="256" mass="26058">MYFANTLSIFLASVTFYHQCAAAQVEQEQAQALRAPILASREFTPIEEAGLEKRATCSDGGQCLFGQCCGTGCSPNCCAHDDGGIGCNLAERCQFQGNVFVGCCNGFIGRCTGEATRITVHSPADSTMFNTGAPATSDATTTITSTTTSRSTRTMTSTESTATATSDEDSSSSSSADSSSRSRTTSAEETRSTSSSTSRSSSRSSSASANDSVGTTASSTSFAQGGETGSANAAPVITGYVGLEMGAVAVGALLVL</sequence>
<feature type="region of interest" description="Disordered" evidence="1">
    <location>
        <begin position="129"/>
        <end position="231"/>
    </location>
</feature>
<feature type="signal peptide" evidence="2">
    <location>
        <begin position="1"/>
        <end position="22"/>
    </location>
</feature>
<accession>A0A5N6HFY5</accession>
<protein>
    <recommendedName>
        <fullName evidence="4">GPI anchored protein</fullName>
    </recommendedName>
</protein>
<gene>
    <name evidence="3" type="ORF">BDV35DRAFT_334568</name>
</gene>
<evidence type="ECO:0000313" key="3">
    <source>
        <dbReference type="EMBL" id="KAB8252704.1"/>
    </source>
</evidence>
<dbReference type="Proteomes" id="UP000325434">
    <property type="component" value="Unassembled WGS sequence"/>
</dbReference>
<evidence type="ECO:0000256" key="2">
    <source>
        <dbReference type="SAM" id="SignalP"/>
    </source>
</evidence>
<name>A0A5N6HFY5_ASPFL</name>
<feature type="compositionally biased region" description="Low complexity" evidence="1">
    <location>
        <begin position="192"/>
        <end position="209"/>
    </location>
</feature>
<dbReference type="VEuPathDB" id="FungiDB:AFLA_007600"/>
<organism evidence="3">
    <name type="scientific">Aspergillus flavus</name>
    <dbReference type="NCBI Taxonomy" id="5059"/>
    <lineage>
        <taxon>Eukaryota</taxon>
        <taxon>Fungi</taxon>
        <taxon>Dikarya</taxon>
        <taxon>Ascomycota</taxon>
        <taxon>Pezizomycotina</taxon>
        <taxon>Eurotiomycetes</taxon>
        <taxon>Eurotiomycetidae</taxon>
        <taxon>Eurotiales</taxon>
        <taxon>Aspergillaceae</taxon>
        <taxon>Aspergillus</taxon>
        <taxon>Aspergillus subgen. Circumdati</taxon>
    </lineage>
</organism>
<feature type="chain" id="PRO_5024832242" description="GPI anchored protein" evidence="2">
    <location>
        <begin position="23"/>
        <end position="256"/>
    </location>
</feature>
<reference evidence="3" key="1">
    <citation type="submission" date="2019-04" db="EMBL/GenBank/DDBJ databases">
        <title>Friends and foes A comparative genomics study of 23 Aspergillus species from section Flavi.</title>
        <authorList>
            <consortium name="DOE Joint Genome Institute"/>
            <person name="Kjaerbolling I."/>
            <person name="Vesth T."/>
            <person name="Frisvad J.C."/>
            <person name="Nybo J.L."/>
            <person name="Theobald S."/>
            <person name="Kildgaard S."/>
            <person name="Isbrandt T."/>
            <person name="Kuo A."/>
            <person name="Sato A."/>
            <person name="Lyhne E.K."/>
            <person name="Kogle M.E."/>
            <person name="Wiebenga A."/>
            <person name="Kun R.S."/>
            <person name="Lubbers R.J."/>
            <person name="Makela M.R."/>
            <person name="Barry K."/>
            <person name="Chovatia M."/>
            <person name="Clum A."/>
            <person name="Daum C."/>
            <person name="Haridas S."/>
            <person name="He G."/>
            <person name="LaButti K."/>
            <person name="Lipzen A."/>
            <person name="Mondo S."/>
            <person name="Riley R."/>
            <person name="Salamov A."/>
            <person name="Simmons B.A."/>
            <person name="Magnuson J.K."/>
            <person name="Henrissat B."/>
            <person name="Mortensen U.H."/>
            <person name="Larsen T.O."/>
            <person name="Devries R.P."/>
            <person name="Grigoriev I.V."/>
            <person name="Machida M."/>
            <person name="Baker S.E."/>
            <person name="Andersen M.R."/>
        </authorList>
    </citation>
    <scope>NUCLEOTIDE SEQUENCE [LARGE SCALE GENOMIC DNA]</scope>
    <source>
        <strain evidence="3">CBS 121.62</strain>
    </source>
</reference>